<sequence>MGTRTAGGKAITPCAGLLQTRPVRLQRRDHVIEQGAHAGHVLEVARWRNAGGLSRRCSRPRASWTRGSTCSLGRMRP</sequence>
<dbReference type="AlphaFoldDB" id="A0AAC8QHA8"/>
<accession>A0AAC8QHA8</accession>
<protein>
    <submittedName>
        <fullName evidence="1">Uncharacterized protein</fullName>
    </submittedName>
</protein>
<reference evidence="1 2" key="1">
    <citation type="submission" date="2015-05" db="EMBL/GenBank/DDBJ databases">
        <title>Genome assembly of Archangium gephyra DSM 2261.</title>
        <authorList>
            <person name="Sharma G."/>
            <person name="Subramanian S."/>
        </authorList>
    </citation>
    <scope>NUCLEOTIDE SEQUENCE [LARGE SCALE GENOMIC DNA]</scope>
    <source>
        <strain evidence="1 2">DSM 2261</strain>
    </source>
</reference>
<gene>
    <name evidence="1" type="ORF">AA314_08726</name>
</gene>
<proteinExistence type="predicted"/>
<name>A0AAC8QHA8_9BACT</name>
<organism evidence="1 2">
    <name type="scientific">Archangium gephyra</name>
    <dbReference type="NCBI Taxonomy" id="48"/>
    <lineage>
        <taxon>Bacteria</taxon>
        <taxon>Pseudomonadati</taxon>
        <taxon>Myxococcota</taxon>
        <taxon>Myxococcia</taxon>
        <taxon>Myxococcales</taxon>
        <taxon>Cystobacterineae</taxon>
        <taxon>Archangiaceae</taxon>
        <taxon>Archangium</taxon>
    </lineage>
</organism>
<evidence type="ECO:0000313" key="1">
    <source>
        <dbReference type="EMBL" id="AKJ07100.1"/>
    </source>
</evidence>
<dbReference type="KEGG" id="age:AA314_08726"/>
<evidence type="ECO:0000313" key="2">
    <source>
        <dbReference type="Proteomes" id="UP000035579"/>
    </source>
</evidence>
<dbReference type="Proteomes" id="UP000035579">
    <property type="component" value="Chromosome"/>
</dbReference>
<dbReference type="EMBL" id="CP011509">
    <property type="protein sequence ID" value="AKJ07100.1"/>
    <property type="molecule type" value="Genomic_DNA"/>
</dbReference>